<evidence type="ECO:0000259" key="1">
    <source>
        <dbReference type="PROSITE" id="PS50234"/>
    </source>
</evidence>
<protein>
    <recommendedName>
        <fullName evidence="1">VWFA domain-containing protein</fullName>
    </recommendedName>
</protein>
<evidence type="ECO:0000313" key="2">
    <source>
        <dbReference type="EMBL" id="WNH48801.1"/>
    </source>
</evidence>
<dbReference type="InterPro" id="IPR051928">
    <property type="entry name" value="NorD/CobT"/>
</dbReference>
<dbReference type="InterPro" id="IPR036465">
    <property type="entry name" value="vWFA_dom_sf"/>
</dbReference>
<dbReference type="CDD" id="cd01454">
    <property type="entry name" value="vWA_norD_type"/>
    <property type="match status" value="1"/>
</dbReference>
<reference evidence="2 3" key="1">
    <citation type="submission" date="2022-12" db="EMBL/GenBank/DDBJ databases">
        <title>Two new species, Stenotrophomonas aracearum and Stenotrophomonas oahuensis, isolated from Anthurium (Araceae family) in Hawaii.</title>
        <authorList>
            <person name="Chunag S.C."/>
            <person name="Dobhal S."/>
            <person name="Alvarez A."/>
            <person name="Arif M."/>
        </authorList>
    </citation>
    <scope>NUCLEOTIDE SEQUENCE [LARGE SCALE GENOMIC DNA]</scope>
    <source>
        <strain evidence="2 3">A5588</strain>
    </source>
</reference>
<dbReference type="PROSITE" id="PS50234">
    <property type="entry name" value="VWFA"/>
    <property type="match status" value="1"/>
</dbReference>
<dbReference type="PANTHER" id="PTHR41248:SF1">
    <property type="entry name" value="NORD PROTEIN"/>
    <property type="match status" value="1"/>
</dbReference>
<name>A0ABY9YDD3_9GAMM</name>
<dbReference type="RefSeq" id="WP_311183313.1">
    <property type="nucleotide sequence ID" value="NZ_CP115543.1"/>
</dbReference>
<dbReference type="Pfam" id="PF06213">
    <property type="entry name" value="CobT"/>
    <property type="match status" value="1"/>
</dbReference>
<dbReference type="Proteomes" id="UP001305421">
    <property type="component" value="Chromosome"/>
</dbReference>
<dbReference type="InterPro" id="IPR002035">
    <property type="entry name" value="VWF_A"/>
</dbReference>
<dbReference type="PANTHER" id="PTHR41248">
    <property type="entry name" value="NORD PROTEIN"/>
    <property type="match status" value="1"/>
</dbReference>
<gene>
    <name evidence="2" type="ORF">PDM28_00245</name>
</gene>
<sequence length="588" mass="64879">MKAQRGAEQDAVRLALDACSRALAGDRSVEQSAPRSSAALSQLAVTRGISDARALRRAHHDARMHEDMAPNNPHARAVYDALESVRIEAVGAVRMRGVARNLAAALENALDEREADATTVLALILRTRLTSEPSPVTGAAALAKHGAWVHDQFENMLQELPYVMYEQSSFARVVTRHLDALTADVLLEAHMHRAPLNYASIKGADEPGQTDAVREKQHEHFEDATGLDQPAIVDVPSTLDRRDGQPLNPARLRAASRTIAADTGYRVFTTEFDQIANARDLRTPEELQRLRGVLNRHRAAHRVTVGRLAARLQRHLMARQKRDWAFDLEEGELDTARLARIIIDPTQPLSFKQERESRFRDTAVTLLIDNSGSMHGRPIAVAAVCCDILAATLERCGVSVEILGFTTGAWNGGQPRERWLKAARPAAPGRLNQTRHIIYKSARQPLRRARSSLGLMLCNELLKENIDGEALLWAHQRLLTRPEQRRLLIVVSDGAPADDATLSANPRDFLERHLRAVIDMIEKRSPVELVAIGMGHDVGRHYASAVTIREPEQLAGALTDELGGLLVQRAARRHHCAGVGATSSRSTR</sequence>
<proteinExistence type="predicted"/>
<dbReference type="EMBL" id="CP115543">
    <property type="protein sequence ID" value="WNH48801.1"/>
    <property type="molecule type" value="Genomic_DNA"/>
</dbReference>
<keyword evidence="3" id="KW-1185">Reference proteome</keyword>
<organism evidence="2 3">
    <name type="scientific">Stenotrophomonas aracearum</name>
    <dbReference type="NCBI Taxonomy" id="3003272"/>
    <lineage>
        <taxon>Bacteria</taxon>
        <taxon>Pseudomonadati</taxon>
        <taxon>Pseudomonadota</taxon>
        <taxon>Gammaproteobacteria</taxon>
        <taxon>Lysobacterales</taxon>
        <taxon>Lysobacteraceae</taxon>
        <taxon>Stenotrophomonas</taxon>
    </lineage>
</organism>
<dbReference type="InterPro" id="IPR025861">
    <property type="entry name" value="CobT_VWA_dom"/>
</dbReference>
<evidence type="ECO:0000313" key="3">
    <source>
        <dbReference type="Proteomes" id="UP001305421"/>
    </source>
</evidence>
<feature type="domain" description="VWFA" evidence="1">
    <location>
        <begin position="363"/>
        <end position="556"/>
    </location>
</feature>
<dbReference type="PIRSF" id="PIRSF031715">
    <property type="entry name" value="Cob_chel_CobT"/>
    <property type="match status" value="1"/>
</dbReference>
<dbReference type="InterPro" id="IPR006538">
    <property type="entry name" value="CobT"/>
</dbReference>
<dbReference type="Gene3D" id="3.40.50.410">
    <property type="entry name" value="von Willebrand factor, type A domain"/>
    <property type="match status" value="1"/>
</dbReference>
<accession>A0ABY9YDD3</accession>
<dbReference type="SUPFAM" id="SSF53300">
    <property type="entry name" value="vWA-like"/>
    <property type="match status" value="1"/>
</dbReference>
<dbReference type="Pfam" id="PF11775">
    <property type="entry name" value="CobT_C"/>
    <property type="match status" value="1"/>
</dbReference>